<keyword evidence="4" id="KW-1185">Reference proteome</keyword>
<dbReference type="OrthoDB" id="2753421at2759"/>
<feature type="repeat" description="ANK" evidence="1">
    <location>
        <begin position="244"/>
        <end position="276"/>
    </location>
</feature>
<dbReference type="Proteomes" id="UP000287166">
    <property type="component" value="Unassembled WGS sequence"/>
</dbReference>
<protein>
    <submittedName>
        <fullName evidence="3">Uncharacterized protein</fullName>
    </submittedName>
</protein>
<keyword evidence="1" id="KW-0040">ANK repeat</keyword>
<evidence type="ECO:0000256" key="1">
    <source>
        <dbReference type="PROSITE-ProRule" id="PRU00023"/>
    </source>
</evidence>
<name>A0A401H1D5_9APHY</name>
<feature type="compositionally biased region" description="Pro residues" evidence="2">
    <location>
        <begin position="1"/>
        <end position="11"/>
    </location>
</feature>
<dbReference type="GeneID" id="38785158"/>
<feature type="compositionally biased region" description="Low complexity" evidence="2">
    <location>
        <begin position="12"/>
        <end position="21"/>
    </location>
</feature>
<evidence type="ECO:0000256" key="2">
    <source>
        <dbReference type="SAM" id="MobiDB-lite"/>
    </source>
</evidence>
<sequence length="559" mass="64329">MPTPRPSPRRPSGPAGPSIRPSDCRVTVKIDENAKTDYPTVFKTIDVKVRYPRGKEVASLRAVQIDRRIACEGRFHQVMDSDMEDRDELEMMGRVLFTKYGEVRPWIVEDEQLKGTGCWGNELSDGMLIYILSVRVPDEASRGRGLGSLALRSLLRSEHVQKDDIILAWPTLHDQSQHDEETKNLSSFYHKNDFRRVGVEEKEEYARKYPLHNKIFCATKEDIEQIIRATFLQNPLSIRRQDDEGFTPIHRAAEAHNLIATNILLELGVQEDLVKRDNARLRTPLMLCTDQLRLTRELQETRHRRWLGYSYSGLRVEAMLKRAMGQYAGTDDEYVQKNSWGCTCGQCVGGWLSPKIRYALEACAECLYDSLLEMQKCIFVDGQPITEQSILTNEGLPYIPPRLRSRIDVVFYFGFRVIFGAIGQVIQEIEDASNPTAEQIQERILRKVHGDLPWTNSFELQPVEMDAVMYYLSKGGRISYALDCVIAGVPSEFEMDDMYEGVHEFFGIKETEREGRDPELDELERKRKALPACANDREFLLVRHRMGLERMGPYGDHER</sequence>
<feature type="region of interest" description="Disordered" evidence="2">
    <location>
        <begin position="1"/>
        <end position="22"/>
    </location>
</feature>
<reference evidence="3 4" key="1">
    <citation type="journal article" date="2018" name="Sci. Rep.">
        <title>Genome sequence of the cauliflower mushroom Sparassis crispa (Hanabiratake) and its association with beneficial usage.</title>
        <authorList>
            <person name="Kiyama R."/>
            <person name="Furutani Y."/>
            <person name="Kawaguchi K."/>
            <person name="Nakanishi T."/>
        </authorList>
    </citation>
    <scope>NUCLEOTIDE SEQUENCE [LARGE SCALE GENOMIC DNA]</scope>
</reference>
<comment type="caution">
    <text evidence="3">The sequence shown here is derived from an EMBL/GenBank/DDBJ whole genome shotgun (WGS) entry which is preliminary data.</text>
</comment>
<accession>A0A401H1D5</accession>
<gene>
    <name evidence="3" type="ORF">SCP_1300560</name>
</gene>
<dbReference type="SUPFAM" id="SSF48403">
    <property type="entry name" value="Ankyrin repeat"/>
    <property type="match status" value="1"/>
</dbReference>
<evidence type="ECO:0000313" key="3">
    <source>
        <dbReference type="EMBL" id="GBE88241.1"/>
    </source>
</evidence>
<dbReference type="RefSeq" id="XP_027619154.1">
    <property type="nucleotide sequence ID" value="XM_027763353.1"/>
</dbReference>
<dbReference type="InterPro" id="IPR002110">
    <property type="entry name" value="Ankyrin_rpt"/>
</dbReference>
<dbReference type="PROSITE" id="PS50088">
    <property type="entry name" value="ANK_REPEAT"/>
    <property type="match status" value="1"/>
</dbReference>
<dbReference type="Gene3D" id="1.25.40.20">
    <property type="entry name" value="Ankyrin repeat-containing domain"/>
    <property type="match status" value="1"/>
</dbReference>
<dbReference type="EMBL" id="BFAD01000013">
    <property type="protein sequence ID" value="GBE88241.1"/>
    <property type="molecule type" value="Genomic_DNA"/>
</dbReference>
<organism evidence="3 4">
    <name type="scientific">Sparassis crispa</name>
    <dbReference type="NCBI Taxonomy" id="139825"/>
    <lineage>
        <taxon>Eukaryota</taxon>
        <taxon>Fungi</taxon>
        <taxon>Dikarya</taxon>
        <taxon>Basidiomycota</taxon>
        <taxon>Agaricomycotina</taxon>
        <taxon>Agaricomycetes</taxon>
        <taxon>Polyporales</taxon>
        <taxon>Sparassidaceae</taxon>
        <taxon>Sparassis</taxon>
    </lineage>
</organism>
<dbReference type="InterPro" id="IPR036770">
    <property type="entry name" value="Ankyrin_rpt-contain_sf"/>
</dbReference>
<evidence type="ECO:0000313" key="4">
    <source>
        <dbReference type="Proteomes" id="UP000287166"/>
    </source>
</evidence>
<dbReference type="InParanoid" id="A0A401H1D5"/>
<dbReference type="AlphaFoldDB" id="A0A401H1D5"/>
<proteinExistence type="predicted"/>
<dbReference type="STRING" id="139825.A0A401H1D5"/>